<evidence type="ECO:0000256" key="1">
    <source>
        <dbReference type="ARBA" id="ARBA00023125"/>
    </source>
</evidence>
<dbReference type="STRING" id="1193011.LEP1GSC058_2627"/>
<dbReference type="PRINTS" id="PR00455">
    <property type="entry name" value="HTHTETR"/>
</dbReference>
<evidence type="ECO:0000256" key="3">
    <source>
        <dbReference type="SAM" id="MobiDB-lite"/>
    </source>
</evidence>
<dbReference type="PANTHER" id="PTHR43479">
    <property type="entry name" value="ACREF/ENVCD OPERON REPRESSOR-RELATED"/>
    <property type="match status" value="1"/>
</dbReference>
<keyword evidence="1 2" id="KW-0238">DNA-binding</keyword>
<feature type="DNA-binding region" description="H-T-H motif" evidence="2">
    <location>
        <begin position="65"/>
        <end position="84"/>
    </location>
</feature>
<dbReference type="EMBL" id="AKWZ02000010">
    <property type="protein sequence ID" value="EPG73300.1"/>
    <property type="molecule type" value="Genomic_DNA"/>
</dbReference>
<dbReference type="InterPro" id="IPR009057">
    <property type="entry name" value="Homeodomain-like_sf"/>
</dbReference>
<name>S3VA21_9LEPT</name>
<evidence type="ECO:0000313" key="6">
    <source>
        <dbReference type="Proteomes" id="UP000014540"/>
    </source>
</evidence>
<dbReference type="Gene3D" id="1.10.357.10">
    <property type="entry name" value="Tetracycline Repressor, domain 2"/>
    <property type="match status" value="1"/>
</dbReference>
<gene>
    <name evidence="5" type="ORF">LEP1GSC058_2627</name>
</gene>
<sequence length="244" mass="27943">MKSGKNPPRTQKVPLLSAGGETKLTSSMPTKYYSETFERIPEEKRNRILSVAIAEFANRGFTSANTNTIARKAGISVGSLFKYFETKEDFFLTAVGHGISQLERTLEKVIQEENDLFGKIESILRIIQRHSRENQDIIRLYNEMTSEGNSDLIRRLSSELESVSARIYTSLLSKAKKEGIIGKDIEEEIFAFCLDNLFMTLQFSYASEYYRERMKIYLGSNIFDQDEKVVEGLMKFIRRALAVN</sequence>
<reference evidence="5" key="1">
    <citation type="submission" date="2013-04" db="EMBL/GenBank/DDBJ databases">
        <authorList>
            <person name="Harkins D.M."/>
            <person name="Durkin A.S."/>
            <person name="Selengut J.D."/>
            <person name="Sanka R."/>
            <person name="DePew J."/>
            <person name="Purushe J."/>
            <person name="Ahmed A."/>
            <person name="van der Linden H."/>
            <person name="Goris M.G.A."/>
            <person name="Hartskeerl R.A."/>
            <person name="Vinetz J.M."/>
            <person name="Sutton G.G."/>
            <person name="Nelson W.C."/>
            <person name="Fouts D.E."/>
        </authorList>
    </citation>
    <scope>NUCLEOTIDE SEQUENCE [LARGE SCALE GENOMIC DNA]</scope>
    <source>
        <strain evidence="5">BUT 6</strain>
    </source>
</reference>
<dbReference type="Proteomes" id="UP000014540">
    <property type="component" value="Unassembled WGS sequence"/>
</dbReference>
<protein>
    <submittedName>
        <fullName evidence="5">Transcriptional regulator, TetR family</fullName>
    </submittedName>
</protein>
<dbReference type="GO" id="GO:0003677">
    <property type="term" value="F:DNA binding"/>
    <property type="evidence" value="ECO:0007669"/>
    <property type="project" value="UniProtKB-UniRule"/>
</dbReference>
<accession>S3VA21</accession>
<dbReference type="Pfam" id="PF00440">
    <property type="entry name" value="TetR_N"/>
    <property type="match status" value="1"/>
</dbReference>
<evidence type="ECO:0000313" key="5">
    <source>
        <dbReference type="EMBL" id="EPG73300.1"/>
    </source>
</evidence>
<dbReference type="InterPro" id="IPR050624">
    <property type="entry name" value="HTH-type_Tx_Regulator"/>
</dbReference>
<evidence type="ECO:0000259" key="4">
    <source>
        <dbReference type="PROSITE" id="PS50977"/>
    </source>
</evidence>
<dbReference type="PANTHER" id="PTHR43479:SF11">
    <property type="entry name" value="ACREF_ENVCD OPERON REPRESSOR-RELATED"/>
    <property type="match status" value="1"/>
</dbReference>
<dbReference type="PROSITE" id="PS50977">
    <property type="entry name" value="HTH_TETR_2"/>
    <property type="match status" value="1"/>
</dbReference>
<comment type="caution">
    <text evidence="5">The sequence shown here is derived from an EMBL/GenBank/DDBJ whole genome shotgun (WGS) entry which is preliminary data.</text>
</comment>
<dbReference type="AlphaFoldDB" id="S3VA21"/>
<keyword evidence="6" id="KW-1185">Reference proteome</keyword>
<feature type="domain" description="HTH tetR-type" evidence="4">
    <location>
        <begin position="42"/>
        <end position="102"/>
    </location>
</feature>
<dbReference type="SUPFAM" id="SSF46689">
    <property type="entry name" value="Homeodomain-like"/>
    <property type="match status" value="1"/>
</dbReference>
<dbReference type="InterPro" id="IPR001647">
    <property type="entry name" value="HTH_TetR"/>
</dbReference>
<feature type="region of interest" description="Disordered" evidence="3">
    <location>
        <begin position="1"/>
        <end position="22"/>
    </location>
</feature>
<evidence type="ECO:0000256" key="2">
    <source>
        <dbReference type="PROSITE-ProRule" id="PRU00335"/>
    </source>
</evidence>
<organism evidence="5 6">
    <name type="scientific">Leptospira fainei serovar Hurstbridge str. BUT 6</name>
    <dbReference type="NCBI Taxonomy" id="1193011"/>
    <lineage>
        <taxon>Bacteria</taxon>
        <taxon>Pseudomonadati</taxon>
        <taxon>Spirochaetota</taxon>
        <taxon>Spirochaetia</taxon>
        <taxon>Leptospirales</taxon>
        <taxon>Leptospiraceae</taxon>
        <taxon>Leptospira</taxon>
    </lineage>
</organism>
<proteinExistence type="predicted"/>